<reference evidence="2" key="2">
    <citation type="submission" date="2013-01" db="EMBL/GenBank/DDBJ databases">
        <title>The wheat powdery mildew genome reveals unique evolution of an obligate biotroph.</title>
        <authorList>
            <person name="Oberhaensli S."/>
            <person name="Wicker T."/>
            <person name="Keller B."/>
        </authorList>
    </citation>
    <scope>NUCLEOTIDE SEQUENCE</scope>
    <source>
        <strain evidence="2">96224</strain>
    </source>
</reference>
<dbReference type="AlphaFoldDB" id="A0A061HGN1"/>
<dbReference type="EMBL" id="KE375104">
    <property type="protein sequence ID" value="EPQ63665.1"/>
    <property type="molecule type" value="Genomic_DNA"/>
</dbReference>
<dbReference type="InterPro" id="IPR036249">
    <property type="entry name" value="Thioredoxin-like_sf"/>
</dbReference>
<dbReference type="Gene3D" id="3.40.30.10">
    <property type="entry name" value="Glutaredoxin"/>
    <property type="match status" value="1"/>
</dbReference>
<dbReference type="Proteomes" id="UP000053110">
    <property type="component" value="Unassembled WGS sequence"/>
</dbReference>
<feature type="compositionally biased region" description="Polar residues" evidence="1">
    <location>
        <begin position="347"/>
        <end position="357"/>
    </location>
</feature>
<reference evidence="4" key="1">
    <citation type="journal article" date="2013" name="Nat. Genet.">
        <title>The wheat powdery mildew genome shows the unique evolution of an obligate biotroph.</title>
        <authorList>
            <person name="Wicker T."/>
            <person name="Oberhaensli S."/>
            <person name="Parlange F."/>
            <person name="Buchmann J.P."/>
            <person name="Shatalina M."/>
            <person name="Roffler S."/>
            <person name="Ben-David R."/>
            <person name="Dolezel J."/>
            <person name="Simkova H."/>
            <person name="Schulze-Lefert P."/>
            <person name="Spanu P.D."/>
            <person name="Bruggmann R."/>
            <person name="Amselem J."/>
            <person name="Quesneville H."/>
            <person name="Ver Loren van Themaat E."/>
            <person name="Paape T."/>
            <person name="Shimizu K.K."/>
            <person name="Keller B."/>
        </authorList>
    </citation>
    <scope>NUCLEOTIDE SEQUENCE [LARGE SCALE GENOMIC DNA]</scope>
    <source>
        <strain evidence="4">96224</strain>
    </source>
</reference>
<dbReference type="HOGENOM" id="CLU_628811_0_0_1"/>
<evidence type="ECO:0000313" key="2">
    <source>
        <dbReference type="EMBL" id="EPQ63665.1"/>
    </source>
</evidence>
<dbReference type="GO" id="GO:0005737">
    <property type="term" value="C:cytoplasm"/>
    <property type="evidence" value="ECO:0007669"/>
    <property type="project" value="TreeGrafter"/>
</dbReference>
<organism evidence="3">
    <name type="scientific">Blumeria graminis f. sp. tritici 96224</name>
    <dbReference type="NCBI Taxonomy" id="1268274"/>
    <lineage>
        <taxon>Eukaryota</taxon>
        <taxon>Fungi</taxon>
        <taxon>Dikarya</taxon>
        <taxon>Ascomycota</taxon>
        <taxon>Pezizomycotina</taxon>
        <taxon>Leotiomycetes</taxon>
        <taxon>Erysiphales</taxon>
        <taxon>Erysiphaceae</taxon>
        <taxon>Blumeria</taxon>
    </lineage>
</organism>
<reference evidence="3" key="3">
    <citation type="submission" date="2018-07" db="EMBL/GenBank/DDBJ databases">
        <authorList>
            <person name="Quirk P.G."/>
            <person name="Krulwich T.A."/>
        </authorList>
    </citation>
    <scope>NUCLEOTIDE SEQUENCE</scope>
    <source>
        <strain evidence="3">96224</strain>
    </source>
</reference>
<protein>
    <submittedName>
        <fullName evidence="3">Bgt-5466</fullName>
    </submittedName>
</protein>
<proteinExistence type="predicted"/>
<feature type="compositionally biased region" description="Basic and acidic residues" evidence="1">
    <location>
        <begin position="189"/>
        <end position="225"/>
    </location>
</feature>
<dbReference type="PANTHER" id="PTHR12232">
    <property type="entry name" value="SH3 DOMAIN-BINDING GLUTAMIC ACID-RICH-LIKE PROTEIN"/>
    <property type="match status" value="1"/>
</dbReference>
<feature type="compositionally biased region" description="Polar residues" evidence="1">
    <location>
        <begin position="296"/>
        <end position="312"/>
    </location>
</feature>
<name>A0A061HGN1_BLUGR</name>
<gene>
    <name evidence="2" type="ORF">BGT96224_5466</name>
    <name evidence="3" type="ORF">BGT96224V2_LOCUS4733</name>
</gene>
<evidence type="ECO:0000256" key="1">
    <source>
        <dbReference type="SAM" id="MobiDB-lite"/>
    </source>
</evidence>
<dbReference type="InterPro" id="IPR051033">
    <property type="entry name" value="SH3BGR"/>
</dbReference>
<dbReference type="OrthoDB" id="9932926at2759"/>
<dbReference type="EMBL" id="UIGY01000132">
    <property type="protein sequence ID" value="SUZ11571.1"/>
    <property type="molecule type" value="Genomic_DNA"/>
</dbReference>
<dbReference type="SUPFAM" id="SSF52833">
    <property type="entry name" value="Thioredoxin-like"/>
    <property type="match status" value="1"/>
</dbReference>
<accession>A0A061HGN1</accession>
<feature type="compositionally biased region" description="Basic and acidic residues" evidence="1">
    <location>
        <begin position="313"/>
        <end position="328"/>
    </location>
</feature>
<feature type="region of interest" description="Disordered" evidence="1">
    <location>
        <begin position="170"/>
        <end position="372"/>
    </location>
</feature>
<feature type="compositionally biased region" description="Basic and acidic residues" evidence="1">
    <location>
        <begin position="261"/>
        <end position="285"/>
    </location>
</feature>
<dbReference type="PANTHER" id="PTHR12232:SF0">
    <property type="entry name" value="THIOREDOXIN DOMAIN-CONTAINING PROTEIN"/>
    <property type="match status" value="1"/>
</dbReference>
<evidence type="ECO:0000313" key="4">
    <source>
        <dbReference type="Proteomes" id="UP000053110"/>
    </source>
</evidence>
<evidence type="ECO:0000313" key="3">
    <source>
        <dbReference type="EMBL" id="SUZ11571.1"/>
    </source>
</evidence>
<sequence length="479" mass="53290">MNEPASKSYSMDPTLWLYTSLTSGSSHIITATSRMETILKANRIPFRALDLATDEKARMLWGRRAGKDESGRQRKIPGLVQMGMVIGVDIVDVEDWNEYGELKQHIKIVPIPGAPVLPIVNPTFAKNVKPVMKPIQEKILASPPTESQTSKSELSSMSLTLRQVGLEVAQKAKSRKQEPTTTFDGVGEAENRNEDHTVIKPVMKSEVELEPRKESEAESKPRLEETQSTELKSILNPLDIPEPLKTEGSVPGIDSNPKPQGTKEPDSEIKYKSKSLEIEEPKTDLDLTPNPLNLRGSVSNFISEPSDSQSPPKKSEPELDHNHLKTEETNSELMLKPNPLKTREPEQNLTSDSSQIPEISKSKAKKTTKKLGVLLPNEDALRNFDIHTSPMDTLSSAQTHSSIPWNKPINSAHSPRYSIDRLEAMIKSPRHPIDRLESIQSPNSTAWKPVSLDQALTEVVSAEKLSRVASETLRLPRDE</sequence>